<feature type="transmembrane region" description="Helical" evidence="2">
    <location>
        <begin position="255"/>
        <end position="278"/>
    </location>
</feature>
<gene>
    <name evidence="4" type="ORF">GCM10022410_05880</name>
</gene>
<accession>A0ABP7V8E2</accession>
<keyword evidence="5" id="KW-1185">Reference proteome</keyword>
<protein>
    <submittedName>
        <fullName evidence="4">DUF2207 domain-containing protein</fullName>
    </submittedName>
</protein>
<evidence type="ECO:0000313" key="4">
    <source>
        <dbReference type="EMBL" id="GAA4061742.1"/>
    </source>
</evidence>
<evidence type="ECO:0000256" key="1">
    <source>
        <dbReference type="SAM" id="MobiDB-lite"/>
    </source>
</evidence>
<dbReference type="EMBL" id="BAABDL010000028">
    <property type="protein sequence ID" value="GAA4061742.1"/>
    <property type="molecule type" value="Genomic_DNA"/>
</dbReference>
<feature type="region of interest" description="Disordered" evidence="1">
    <location>
        <begin position="541"/>
        <end position="568"/>
    </location>
</feature>
<dbReference type="RefSeq" id="WP_344910171.1">
    <property type="nucleotide sequence ID" value="NZ_BAABDL010000028.1"/>
</dbReference>
<dbReference type="Proteomes" id="UP001501734">
    <property type="component" value="Unassembled WGS sequence"/>
</dbReference>
<dbReference type="Pfam" id="PF09972">
    <property type="entry name" value="DUF2207"/>
    <property type="match status" value="1"/>
</dbReference>
<keyword evidence="2" id="KW-0472">Membrane</keyword>
<reference evidence="5" key="1">
    <citation type="journal article" date="2019" name="Int. J. Syst. Evol. Microbiol.">
        <title>The Global Catalogue of Microorganisms (GCM) 10K type strain sequencing project: providing services to taxonomists for standard genome sequencing and annotation.</title>
        <authorList>
            <consortium name="The Broad Institute Genomics Platform"/>
            <consortium name="The Broad Institute Genome Sequencing Center for Infectious Disease"/>
            <person name="Wu L."/>
            <person name="Ma J."/>
        </authorList>
    </citation>
    <scope>NUCLEOTIDE SEQUENCE [LARGE SCALE GENOMIC DNA]</scope>
    <source>
        <strain evidence="5">JCM 17250</strain>
    </source>
</reference>
<keyword evidence="2" id="KW-0812">Transmembrane</keyword>
<organism evidence="4 5">
    <name type="scientific">Amphibacillus indicireducens</name>
    <dbReference type="NCBI Taxonomy" id="1076330"/>
    <lineage>
        <taxon>Bacteria</taxon>
        <taxon>Bacillati</taxon>
        <taxon>Bacillota</taxon>
        <taxon>Bacilli</taxon>
        <taxon>Bacillales</taxon>
        <taxon>Bacillaceae</taxon>
        <taxon>Amphibacillus</taxon>
    </lineage>
</organism>
<feature type="domain" description="DUF2207" evidence="3">
    <location>
        <begin position="31"/>
        <end position="215"/>
    </location>
</feature>
<evidence type="ECO:0000259" key="3">
    <source>
        <dbReference type="Pfam" id="PF09972"/>
    </source>
</evidence>
<proteinExistence type="predicted"/>
<evidence type="ECO:0000256" key="2">
    <source>
        <dbReference type="SAM" id="Phobius"/>
    </source>
</evidence>
<keyword evidence="2" id="KW-1133">Transmembrane helix</keyword>
<dbReference type="InterPro" id="IPR018702">
    <property type="entry name" value="DUF2207"/>
</dbReference>
<evidence type="ECO:0000313" key="5">
    <source>
        <dbReference type="Proteomes" id="UP001501734"/>
    </source>
</evidence>
<comment type="caution">
    <text evidence="4">The sequence shown here is derived from an EMBL/GenBank/DDBJ whole genome shotgun (WGS) entry which is preliminary data.</text>
</comment>
<sequence length="568" mass="64170">MFKNQVKIISVIAIALFGFFLFSQDLEANSMSSIDYSIELQSDGSGIVTETRQMHLTEGTEVYLVFSDLEGSEITDVHVSDFGESFTYQDQWDIHASREEKIGKYGLISTDEGYELTWGIGEYGDHEFTISYTLSGMVRQLEDGQSLLWRFFNGRNNVPPEEVTITISGAVPFDQEQTKIWSFGYDGEVYLEDGQLIGWSNQALTERDYITIFMQFLDQPFSPALTWGETIAEQEAKAMESSNYLDQGRSDSDQIAMYLGIVIAGLAIITAFFSGFYVTRRRKAIEAADPLITGSKRELLNEGKTYHQIPYPVEDIADVAYFLQEQGKGELEAYFNGFLLKWLRDGQITQIKDHSNQEEIIKLNVRTLGDESTLEAQFYQMLLSAADRHGEVDAKQLTSWAEENYDQITEIEASLPYESKQFLLKENYLNEEEVYFLGNFRAKALKATFKGEELYNRLVQFENYLNELLLLDEFELKQLSLSEDVIIWASLFNLVEPIAEQIEAIDQIDFTNHHFTFTNIYWLSLYSSGFSSGYDRAVTSHQRSSGGGGTTSFGGGGGSFGGGGGGVR</sequence>
<feature type="compositionally biased region" description="Gly residues" evidence="1">
    <location>
        <begin position="545"/>
        <end position="568"/>
    </location>
</feature>
<name>A0ABP7V8E2_9BACI</name>